<dbReference type="EMBL" id="JAIWYP010000002">
    <property type="protein sequence ID" value="KAH3874009.1"/>
    <property type="molecule type" value="Genomic_DNA"/>
</dbReference>
<protein>
    <submittedName>
        <fullName evidence="1">Uncharacterized protein</fullName>
    </submittedName>
</protein>
<accession>A0A9D4MD53</accession>
<sequence>MLFSDNVNLRPGEQHAIVTIQEQLFLAIFRFGVATSASGLAPSLSMAQSQQQ</sequence>
<dbReference type="Proteomes" id="UP000828390">
    <property type="component" value="Unassembled WGS sequence"/>
</dbReference>
<gene>
    <name evidence="1" type="ORF">DPMN_037250</name>
</gene>
<evidence type="ECO:0000313" key="2">
    <source>
        <dbReference type="Proteomes" id="UP000828390"/>
    </source>
</evidence>
<evidence type="ECO:0000313" key="1">
    <source>
        <dbReference type="EMBL" id="KAH3874009.1"/>
    </source>
</evidence>
<comment type="caution">
    <text evidence="1">The sequence shown here is derived from an EMBL/GenBank/DDBJ whole genome shotgun (WGS) entry which is preliminary data.</text>
</comment>
<reference evidence="1" key="1">
    <citation type="journal article" date="2019" name="bioRxiv">
        <title>The Genome of the Zebra Mussel, Dreissena polymorpha: A Resource for Invasive Species Research.</title>
        <authorList>
            <person name="McCartney M.A."/>
            <person name="Auch B."/>
            <person name="Kono T."/>
            <person name="Mallez S."/>
            <person name="Zhang Y."/>
            <person name="Obille A."/>
            <person name="Becker A."/>
            <person name="Abrahante J.E."/>
            <person name="Garbe J."/>
            <person name="Badalamenti J.P."/>
            <person name="Herman A."/>
            <person name="Mangelson H."/>
            <person name="Liachko I."/>
            <person name="Sullivan S."/>
            <person name="Sone E.D."/>
            <person name="Koren S."/>
            <person name="Silverstein K.A.T."/>
            <person name="Beckman K.B."/>
            <person name="Gohl D.M."/>
        </authorList>
    </citation>
    <scope>NUCLEOTIDE SEQUENCE</scope>
    <source>
        <strain evidence="1">Duluth1</strain>
        <tissue evidence="1">Whole animal</tissue>
    </source>
</reference>
<organism evidence="1 2">
    <name type="scientific">Dreissena polymorpha</name>
    <name type="common">Zebra mussel</name>
    <name type="synonym">Mytilus polymorpha</name>
    <dbReference type="NCBI Taxonomy" id="45954"/>
    <lineage>
        <taxon>Eukaryota</taxon>
        <taxon>Metazoa</taxon>
        <taxon>Spiralia</taxon>
        <taxon>Lophotrochozoa</taxon>
        <taxon>Mollusca</taxon>
        <taxon>Bivalvia</taxon>
        <taxon>Autobranchia</taxon>
        <taxon>Heteroconchia</taxon>
        <taxon>Euheterodonta</taxon>
        <taxon>Imparidentia</taxon>
        <taxon>Neoheterodontei</taxon>
        <taxon>Myida</taxon>
        <taxon>Dreissenoidea</taxon>
        <taxon>Dreissenidae</taxon>
        <taxon>Dreissena</taxon>
    </lineage>
</organism>
<dbReference type="AlphaFoldDB" id="A0A9D4MD53"/>
<keyword evidence="2" id="KW-1185">Reference proteome</keyword>
<name>A0A9D4MD53_DREPO</name>
<proteinExistence type="predicted"/>
<reference evidence="1" key="2">
    <citation type="submission" date="2020-11" db="EMBL/GenBank/DDBJ databases">
        <authorList>
            <person name="McCartney M.A."/>
            <person name="Auch B."/>
            <person name="Kono T."/>
            <person name="Mallez S."/>
            <person name="Becker A."/>
            <person name="Gohl D.M."/>
            <person name="Silverstein K.A.T."/>
            <person name="Koren S."/>
            <person name="Bechman K.B."/>
            <person name="Herman A."/>
            <person name="Abrahante J.E."/>
            <person name="Garbe J."/>
        </authorList>
    </citation>
    <scope>NUCLEOTIDE SEQUENCE</scope>
    <source>
        <strain evidence="1">Duluth1</strain>
        <tissue evidence="1">Whole animal</tissue>
    </source>
</reference>